<keyword evidence="1" id="KW-1133">Transmembrane helix</keyword>
<evidence type="ECO:0008006" key="4">
    <source>
        <dbReference type="Google" id="ProtNLM"/>
    </source>
</evidence>
<dbReference type="AlphaFoldDB" id="A0A2P6MK84"/>
<keyword evidence="1" id="KW-0812">Transmembrane</keyword>
<dbReference type="InterPro" id="IPR016977">
    <property type="entry name" value="ComGF"/>
</dbReference>
<evidence type="ECO:0000313" key="3">
    <source>
        <dbReference type="Proteomes" id="UP000243650"/>
    </source>
</evidence>
<evidence type="ECO:0000256" key="1">
    <source>
        <dbReference type="SAM" id="Phobius"/>
    </source>
</evidence>
<organism evidence="2 3">
    <name type="scientific">Alkalicoccus urumqiensis</name>
    <name type="common">Bacillus urumqiensis</name>
    <dbReference type="NCBI Taxonomy" id="1548213"/>
    <lineage>
        <taxon>Bacteria</taxon>
        <taxon>Bacillati</taxon>
        <taxon>Bacillota</taxon>
        <taxon>Bacilli</taxon>
        <taxon>Bacillales</taxon>
        <taxon>Bacillaceae</taxon>
        <taxon>Alkalicoccus</taxon>
    </lineage>
</organism>
<accession>A0A2P6MK84</accession>
<sequence length="238" mass="28508">MRKGIFYWKRSCRCCFSRCRRLLFHRWFRFYLWKIVLSMKPGRHVYSWLTTSIWISFQPAVFTRNQMREFYMSVPLFLVQKGRERMSVLQNISNERGYMLLSTMIGAAVIFLLLLTVSSFLFYWHTQEMGEKRRHEQEVSIFFMQLEKEFQESAAFSISGGRRLLLNHQGRTIAYEPYGTRSYIRRVNSTGHEVVLQYMTSVQFQKEEEGMHVEVLFGNNVYEAYYPHPGSYRVQAAE</sequence>
<keyword evidence="3" id="KW-1185">Reference proteome</keyword>
<dbReference type="Pfam" id="PF15980">
    <property type="entry name" value="ComGF"/>
    <property type="match status" value="1"/>
</dbReference>
<protein>
    <recommendedName>
        <fullName evidence="4">Competence protein ComGF</fullName>
    </recommendedName>
</protein>
<dbReference type="EMBL" id="PVNS01000002">
    <property type="protein sequence ID" value="PRO66690.1"/>
    <property type="molecule type" value="Genomic_DNA"/>
</dbReference>
<evidence type="ECO:0000313" key="2">
    <source>
        <dbReference type="EMBL" id="PRO66690.1"/>
    </source>
</evidence>
<keyword evidence="1" id="KW-0472">Membrane</keyword>
<reference evidence="2 3" key="1">
    <citation type="submission" date="2018-03" db="EMBL/GenBank/DDBJ databases">
        <title>Bacillus urumqiensis sp. nov., a moderately haloalkaliphilic bacterium isolated from a salt lake.</title>
        <authorList>
            <person name="Zhao B."/>
            <person name="Liao Z."/>
        </authorList>
    </citation>
    <scope>NUCLEOTIDE SEQUENCE [LARGE SCALE GENOMIC DNA]</scope>
    <source>
        <strain evidence="2 3">BZ-SZ-XJ18</strain>
    </source>
</reference>
<dbReference type="Proteomes" id="UP000243650">
    <property type="component" value="Unassembled WGS sequence"/>
</dbReference>
<feature type="transmembrane region" description="Helical" evidence="1">
    <location>
        <begin position="98"/>
        <end position="124"/>
    </location>
</feature>
<proteinExistence type="predicted"/>
<name>A0A2P6MK84_ALKUR</name>
<gene>
    <name evidence="2" type="ORF">C6I21_01820</name>
</gene>
<dbReference type="OrthoDB" id="2361316at2"/>
<feature type="transmembrane region" description="Helical" evidence="1">
    <location>
        <begin position="45"/>
        <end position="62"/>
    </location>
</feature>
<comment type="caution">
    <text evidence="2">The sequence shown here is derived from an EMBL/GenBank/DDBJ whole genome shotgun (WGS) entry which is preliminary data.</text>
</comment>